<comment type="caution">
    <text evidence="1">The sequence shown here is derived from an EMBL/GenBank/DDBJ whole genome shotgun (WGS) entry which is preliminary data.</text>
</comment>
<organism evidence="1 2">
    <name type="scientific">Chromobacterium fluminis</name>
    <dbReference type="NCBI Taxonomy" id="3044269"/>
    <lineage>
        <taxon>Bacteria</taxon>
        <taxon>Pseudomonadati</taxon>
        <taxon>Pseudomonadota</taxon>
        <taxon>Betaproteobacteria</taxon>
        <taxon>Neisseriales</taxon>
        <taxon>Chromobacteriaceae</taxon>
        <taxon>Chromobacterium</taxon>
    </lineage>
</organism>
<sequence>MQHTISDRLAEQIAHMVRNDEDWIPDADGVNPEIHVVINYFDNGVWLCAHNGECFIHKFERTQRLA</sequence>
<dbReference type="Proteomes" id="UP001515641">
    <property type="component" value="Unassembled WGS sequence"/>
</dbReference>
<accession>A0ABX0LG70</accession>
<evidence type="ECO:0000313" key="1">
    <source>
        <dbReference type="EMBL" id="NHR07425.1"/>
    </source>
</evidence>
<dbReference type="RefSeq" id="WP_166453234.1">
    <property type="nucleotide sequence ID" value="NZ_JAAOMA010000034.1"/>
</dbReference>
<reference evidence="1 2" key="1">
    <citation type="submission" date="2020-03" db="EMBL/GenBank/DDBJ databases">
        <title>Draft genome sequence of environmentally isolated cultures.</title>
        <authorList>
            <person name="Wilson H.S."/>
            <person name="De Leon M.E."/>
        </authorList>
    </citation>
    <scope>NUCLEOTIDE SEQUENCE [LARGE SCALE GENOMIC DNA]</scope>
    <source>
        <strain evidence="1 2">HSC-31F16</strain>
    </source>
</reference>
<proteinExistence type="predicted"/>
<name>A0ABX0LG70_9NEIS</name>
<keyword evidence="2" id="KW-1185">Reference proteome</keyword>
<protein>
    <submittedName>
        <fullName evidence="1">Uncharacterized protein</fullName>
    </submittedName>
</protein>
<dbReference type="EMBL" id="JAAOMA010000034">
    <property type="protein sequence ID" value="NHR07425.1"/>
    <property type="molecule type" value="Genomic_DNA"/>
</dbReference>
<gene>
    <name evidence="1" type="ORF">HA052_19730</name>
</gene>
<evidence type="ECO:0000313" key="2">
    <source>
        <dbReference type="Proteomes" id="UP001515641"/>
    </source>
</evidence>